<dbReference type="EMBL" id="WLYX01000001">
    <property type="protein sequence ID" value="MTD33133.1"/>
    <property type="molecule type" value="Genomic_DNA"/>
</dbReference>
<dbReference type="RefSeq" id="WP_230369467.1">
    <property type="nucleotide sequence ID" value="NZ_WLYX01000001.1"/>
</dbReference>
<protein>
    <recommendedName>
        <fullName evidence="4">Sialidase domain-containing protein</fullName>
    </recommendedName>
</protein>
<evidence type="ECO:0000313" key="3">
    <source>
        <dbReference type="Proteomes" id="UP000446658"/>
    </source>
</evidence>
<dbReference type="AlphaFoldDB" id="A0A844G9T6"/>
<evidence type="ECO:0008006" key="4">
    <source>
        <dbReference type="Google" id="ProtNLM"/>
    </source>
</evidence>
<proteinExistence type="predicted"/>
<dbReference type="EMBL" id="WLYX01000001">
    <property type="protein sequence ID" value="MTD32859.1"/>
    <property type="molecule type" value="Genomic_DNA"/>
</dbReference>
<organism evidence="2 3">
    <name type="scientific">Paludibacterium denitrificans</name>
    <dbReference type="NCBI Taxonomy" id="2675226"/>
    <lineage>
        <taxon>Bacteria</taxon>
        <taxon>Pseudomonadati</taxon>
        <taxon>Pseudomonadota</taxon>
        <taxon>Betaproteobacteria</taxon>
        <taxon>Neisseriales</taxon>
        <taxon>Chromobacteriaceae</taxon>
        <taxon>Paludibacterium</taxon>
    </lineage>
</organism>
<accession>A0A844G9T6</accession>
<keyword evidence="3" id="KW-1185">Reference proteome</keyword>
<evidence type="ECO:0000313" key="1">
    <source>
        <dbReference type="EMBL" id="MTD32859.1"/>
    </source>
</evidence>
<reference evidence="2 3" key="1">
    <citation type="submission" date="2019-11" db="EMBL/GenBank/DDBJ databases">
        <title>Draft genome sequence of Paludibacterium sp. dN18-1.</title>
        <authorList>
            <person name="Im W.-T."/>
        </authorList>
    </citation>
    <scope>NUCLEOTIDE SEQUENCE [LARGE SCALE GENOMIC DNA]</scope>
    <source>
        <strain evidence="3">dN 18-1</strain>
        <strain evidence="2">DN 18-1</strain>
    </source>
</reference>
<dbReference type="Proteomes" id="UP000446658">
    <property type="component" value="Unassembled WGS sequence"/>
</dbReference>
<gene>
    <name evidence="1" type="ORF">GKE73_05290</name>
    <name evidence="2" type="ORF">GKE73_08100</name>
</gene>
<name>A0A844G9T6_9NEIS</name>
<evidence type="ECO:0000313" key="2">
    <source>
        <dbReference type="EMBL" id="MTD33133.1"/>
    </source>
</evidence>
<sequence>MIKDSQATFSAFDLAEDGTLRVAFYIRKAKLAAGIGEVKESTLLYSLPLTAPLEELSHRWMQPDIVLPKQSIVDIKASRDGSLHLMALQGQLPPERVADAPRRTAAYVHWAKGKEEFRHVFEPRVIPGALFIGPQDQLVLAGDSRKPDQIMSDSITLVSTDKGRKWEETDDGMAYARYYEAEKNRIWKYQFHSLYWRELK</sequence>
<comment type="caution">
    <text evidence="2">The sequence shown here is derived from an EMBL/GenBank/DDBJ whole genome shotgun (WGS) entry which is preliminary data.</text>
</comment>